<evidence type="ECO:0000313" key="6">
    <source>
        <dbReference type="Proteomes" id="UP000036987"/>
    </source>
</evidence>
<organism evidence="5 6">
    <name type="scientific">Zostera marina</name>
    <name type="common">Eelgrass</name>
    <dbReference type="NCBI Taxonomy" id="29655"/>
    <lineage>
        <taxon>Eukaryota</taxon>
        <taxon>Viridiplantae</taxon>
        <taxon>Streptophyta</taxon>
        <taxon>Embryophyta</taxon>
        <taxon>Tracheophyta</taxon>
        <taxon>Spermatophyta</taxon>
        <taxon>Magnoliopsida</taxon>
        <taxon>Liliopsida</taxon>
        <taxon>Zosteraceae</taxon>
        <taxon>Zostera</taxon>
    </lineage>
</organism>
<evidence type="ECO:0000256" key="3">
    <source>
        <dbReference type="SAM" id="MobiDB-lite"/>
    </source>
</evidence>
<dbReference type="PANTHER" id="PTHR33172">
    <property type="entry name" value="OS08G0516900 PROTEIN"/>
    <property type="match status" value="1"/>
</dbReference>
<sequence>MKDNHRNNLYVIRLIHLFLTLSGVSAFVDRNGFWSFKFLSNNIHTSDDEQDEYLGSRSPSFSSSSSSDLTEDAASSPSGNIDPLSRMSDLLEELPIRKGLSKHFQGKSQSFRSLANVRCLEDFAKKIRVMPSYRRKIKPFDHHHHIHIRNPGGCRRDQTIKSISSTKGRSSRIISKNHFSMGKNNHQNRNINEGLTTTTADAVSPQTPSCQPLFA</sequence>
<dbReference type="GO" id="GO:0006950">
    <property type="term" value="P:response to stress"/>
    <property type="evidence" value="ECO:0007669"/>
    <property type="project" value="UniProtKB-ARBA"/>
</dbReference>
<gene>
    <name evidence="5" type="ORF">ZOSMA_8G00800</name>
</gene>
<keyword evidence="4" id="KW-0732">Signal</keyword>
<dbReference type="OrthoDB" id="1938584at2759"/>
<evidence type="ECO:0000313" key="5">
    <source>
        <dbReference type="EMBL" id="KMZ56935.1"/>
    </source>
</evidence>
<dbReference type="GO" id="GO:0005634">
    <property type="term" value="C:nucleus"/>
    <property type="evidence" value="ECO:0007669"/>
    <property type="project" value="UniProtKB-SubCell"/>
</dbReference>
<keyword evidence="6" id="KW-1185">Reference proteome</keyword>
<keyword evidence="2" id="KW-0539">Nucleus</keyword>
<dbReference type="PANTHER" id="PTHR33172:SF29">
    <property type="entry name" value="OS06G0559400 PROTEIN"/>
    <property type="match status" value="1"/>
</dbReference>
<dbReference type="EMBL" id="LFYR01002110">
    <property type="protein sequence ID" value="KMZ56935.1"/>
    <property type="molecule type" value="Genomic_DNA"/>
</dbReference>
<accession>A0A0K9NLS4</accession>
<dbReference type="Proteomes" id="UP000036987">
    <property type="component" value="Unassembled WGS sequence"/>
</dbReference>
<protein>
    <submittedName>
        <fullName evidence="5">Uncharacterized protein</fullName>
    </submittedName>
</protein>
<comment type="caution">
    <text evidence="5">The sequence shown here is derived from an EMBL/GenBank/DDBJ whole genome shotgun (WGS) entry which is preliminary data.</text>
</comment>
<dbReference type="AlphaFoldDB" id="A0A0K9NLS4"/>
<dbReference type="InterPro" id="IPR051992">
    <property type="entry name" value="OxStress_Response_Reg"/>
</dbReference>
<dbReference type="STRING" id="29655.A0A0K9NLS4"/>
<name>A0A0K9NLS4_ZOSMR</name>
<comment type="subcellular location">
    <subcellularLocation>
        <location evidence="1">Nucleus</location>
    </subcellularLocation>
</comment>
<feature type="region of interest" description="Disordered" evidence="3">
    <location>
        <begin position="49"/>
        <end position="84"/>
    </location>
</feature>
<feature type="compositionally biased region" description="Low complexity" evidence="3">
    <location>
        <begin position="56"/>
        <end position="67"/>
    </location>
</feature>
<evidence type="ECO:0000256" key="2">
    <source>
        <dbReference type="ARBA" id="ARBA00023242"/>
    </source>
</evidence>
<feature type="signal peptide" evidence="4">
    <location>
        <begin position="1"/>
        <end position="26"/>
    </location>
</feature>
<feature type="chain" id="PRO_5005527086" evidence="4">
    <location>
        <begin position="27"/>
        <end position="215"/>
    </location>
</feature>
<evidence type="ECO:0000256" key="1">
    <source>
        <dbReference type="ARBA" id="ARBA00004123"/>
    </source>
</evidence>
<reference evidence="6" key="1">
    <citation type="journal article" date="2016" name="Nature">
        <title>The genome of the seagrass Zostera marina reveals angiosperm adaptation to the sea.</title>
        <authorList>
            <person name="Olsen J.L."/>
            <person name="Rouze P."/>
            <person name="Verhelst B."/>
            <person name="Lin Y.-C."/>
            <person name="Bayer T."/>
            <person name="Collen J."/>
            <person name="Dattolo E."/>
            <person name="De Paoli E."/>
            <person name="Dittami S."/>
            <person name="Maumus F."/>
            <person name="Michel G."/>
            <person name="Kersting A."/>
            <person name="Lauritano C."/>
            <person name="Lohaus R."/>
            <person name="Toepel M."/>
            <person name="Tonon T."/>
            <person name="Vanneste K."/>
            <person name="Amirebrahimi M."/>
            <person name="Brakel J."/>
            <person name="Bostroem C."/>
            <person name="Chovatia M."/>
            <person name="Grimwood J."/>
            <person name="Jenkins J.W."/>
            <person name="Jueterbock A."/>
            <person name="Mraz A."/>
            <person name="Stam W.T."/>
            <person name="Tice H."/>
            <person name="Bornberg-Bauer E."/>
            <person name="Green P.J."/>
            <person name="Pearson G.A."/>
            <person name="Procaccini G."/>
            <person name="Duarte C.M."/>
            <person name="Schmutz J."/>
            <person name="Reusch T.B.H."/>
            <person name="Van de Peer Y."/>
        </authorList>
    </citation>
    <scope>NUCLEOTIDE SEQUENCE [LARGE SCALE GENOMIC DNA]</scope>
    <source>
        <strain evidence="6">cv. Finnish</strain>
    </source>
</reference>
<evidence type="ECO:0000256" key="4">
    <source>
        <dbReference type="SAM" id="SignalP"/>
    </source>
</evidence>
<proteinExistence type="predicted"/>